<evidence type="ECO:0000313" key="3">
    <source>
        <dbReference type="Proteomes" id="UP000283003"/>
    </source>
</evidence>
<evidence type="ECO:0000313" key="2">
    <source>
        <dbReference type="EMBL" id="RVQ69332.1"/>
    </source>
</evidence>
<dbReference type="InterPro" id="IPR029058">
    <property type="entry name" value="AB_hydrolase_fold"/>
</dbReference>
<evidence type="ECO:0000259" key="1">
    <source>
        <dbReference type="Pfam" id="PF00561"/>
    </source>
</evidence>
<dbReference type="OrthoDB" id="9791366at2"/>
<dbReference type="GO" id="GO:0016020">
    <property type="term" value="C:membrane"/>
    <property type="evidence" value="ECO:0007669"/>
    <property type="project" value="TreeGrafter"/>
</dbReference>
<feature type="domain" description="AB hydrolase-1" evidence="1">
    <location>
        <begin position="43"/>
        <end position="179"/>
    </location>
</feature>
<dbReference type="SUPFAM" id="SSF53474">
    <property type="entry name" value="alpha/beta-Hydrolases"/>
    <property type="match status" value="1"/>
</dbReference>
<dbReference type="RefSeq" id="WP_127611523.1">
    <property type="nucleotide sequence ID" value="NZ_RXOL01000001.1"/>
</dbReference>
<name>A0A437H1D4_9SPHN</name>
<dbReference type="GO" id="GO:0016787">
    <property type="term" value="F:hydrolase activity"/>
    <property type="evidence" value="ECO:0007669"/>
    <property type="project" value="UniProtKB-KW"/>
</dbReference>
<dbReference type="InterPro" id="IPR000073">
    <property type="entry name" value="AB_hydrolase_1"/>
</dbReference>
<organism evidence="2 3">
    <name type="scientific">Croceicoccus ponticola</name>
    <dbReference type="NCBI Taxonomy" id="2217664"/>
    <lineage>
        <taxon>Bacteria</taxon>
        <taxon>Pseudomonadati</taxon>
        <taxon>Pseudomonadota</taxon>
        <taxon>Alphaproteobacteria</taxon>
        <taxon>Sphingomonadales</taxon>
        <taxon>Erythrobacteraceae</taxon>
        <taxon>Croceicoccus</taxon>
    </lineage>
</organism>
<protein>
    <submittedName>
        <fullName evidence="2">Alpha/beta hydrolase</fullName>
    </submittedName>
</protein>
<dbReference type="Pfam" id="PF00561">
    <property type="entry name" value="Abhydrolase_1"/>
    <property type="match status" value="1"/>
</dbReference>
<dbReference type="PANTHER" id="PTHR43798">
    <property type="entry name" value="MONOACYLGLYCEROL LIPASE"/>
    <property type="match status" value="1"/>
</dbReference>
<reference evidence="2 3" key="1">
    <citation type="submission" date="2018-12" db="EMBL/GenBank/DDBJ databases">
        <title>Croceicoccus ponticola sp. nov., a lipolytic bacterium isolated from seawater.</title>
        <authorList>
            <person name="Yoon J.-H."/>
        </authorList>
    </citation>
    <scope>NUCLEOTIDE SEQUENCE [LARGE SCALE GENOMIC DNA]</scope>
    <source>
        <strain evidence="2 3">GM-16</strain>
    </source>
</reference>
<sequence length="300" mass="32430">MKSYEEHRYRSADGRLGLFARDYPSVRGTDGDAGERQERGGLPLLLMHGLTRNAADFEPLAPHLADYRLIVPDQRGRGLSDYDDDAANYRIDVYVADMFALLADLGIDRFGIVGTSMGGLIGMVMAAIAPQRVAALALNDIGPVIDEAGLDRIRAYVGGSPSPAADWAEMAGRFARVNGAAFPEFGDAEWLAFARRTSRETADGIVTAYDPAIAKGLTPETDAVVPTDLWPVWDMVTKVPVLVVRGGLSDLMSAETMDEMARRHDAAFEPVVVPNRGHAPLLDEPEVLAALPPFLCAHAR</sequence>
<comment type="caution">
    <text evidence="2">The sequence shown here is derived from an EMBL/GenBank/DDBJ whole genome shotgun (WGS) entry which is preliminary data.</text>
</comment>
<dbReference type="EMBL" id="RXOL01000001">
    <property type="protein sequence ID" value="RVQ69332.1"/>
    <property type="molecule type" value="Genomic_DNA"/>
</dbReference>
<keyword evidence="2" id="KW-0378">Hydrolase</keyword>
<dbReference type="PRINTS" id="PR00111">
    <property type="entry name" value="ABHYDROLASE"/>
</dbReference>
<dbReference type="Gene3D" id="3.40.50.1820">
    <property type="entry name" value="alpha/beta hydrolase"/>
    <property type="match status" value="1"/>
</dbReference>
<dbReference type="Proteomes" id="UP000283003">
    <property type="component" value="Unassembled WGS sequence"/>
</dbReference>
<dbReference type="PANTHER" id="PTHR43798:SF33">
    <property type="entry name" value="HYDROLASE, PUTATIVE (AFU_ORTHOLOGUE AFUA_2G14860)-RELATED"/>
    <property type="match status" value="1"/>
</dbReference>
<proteinExistence type="predicted"/>
<keyword evidence="3" id="KW-1185">Reference proteome</keyword>
<dbReference type="AlphaFoldDB" id="A0A437H1D4"/>
<accession>A0A437H1D4</accession>
<gene>
    <name evidence="2" type="ORF">EKN06_03870</name>
</gene>
<dbReference type="InterPro" id="IPR050266">
    <property type="entry name" value="AB_hydrolase_sf"/>
</dbReference>